<dbReference type="InterPro" id="IPR036291">
    <property type="entry name" value="NAD(P)-bd_dom_sf"/>
</dbReference>
<dbReference type="Proteomes" id="UP000092993">
    <property type="component" value="Unassembled WGS sequence"/>
</dbReference>
<evidence type="ECO:0000259" key="3">
    <source>
        <dbReference type="Pfam" id="PF01370"/>
    </source>
</evidence>
<sequence>MPAITSGKVLVTGANGYIAIWVVQALLNQGFSVRGTVRSESKAGHLREVFKSFGDKLEIVVVQDITKDGAFDEAVKGVDAIEHTASPFHLHAVEPDELIIPAVQGTTSVLKSALKHGSSVRRVVVLSSCAAVLNPSTEPRVFNETNWNEGSLQEVSEKGKDASPLAKYRTSKTLAEKAAWEFYEKNKSAVEWNLVVLNPPFVFGPILHAVDVPENLNSSMNDWYTTIIQGKMDKESLAKLGSSWVDVRDLAEAHVLAITKPEAAGQRLIISAGPYKWQDWVSAARRISKYIPQGNDSYNPAEAVHMIAYETTKADSVLGVKYRGIDQSTADILVDLKAKVFSHLNPSSNTLRDKYFEAVKSPKPSFELRTGLCLKIPGHPIYDKILSHLSPVSLVRLEKASCLTRFAAKDFASRAYNINRLLSRFFTDPIAFRSLQARTAALISGSFALQFFDRTFYPESDLDLYVFPDNSPLLIGQWLQAEGYEFLPNSRQDTDFATATTQCYSMGSHVHPDEFQGPLDRTHATLYMMRGVEEVFTFVRPTTDSKNPDIPAKVQIVVTKTTPLECILGFHSTCVMNLITYNTAFSLYPYETFERREAMAIAADEHQADALRKYARRGWRIIANETSLIQMSLSAHAPRTALFADHFAFDTTRWLDDSISWVIPLDTTGVTLPPPLSPSSAPLSWDPVAQNSWTFRRSGNEYIMRFRYIRTTIMKYRYTVADDKYIKMLIPFFRGQGKLEHKKEPSSGTTSEDYNTWWDSVLPVFRAKYMQDVKEGRMSE</sequence>
<keyword evidence="5" id="KW-1185">Reference proteome</keyword>
<dbReference type="AlphaFoldDB" id="A0A1C7MMZ3"/>
<dbReference type="OrthoDB" id="2735536at2759"/>
<dbReference type="Pfam" id="PF01370">
    <property type="entry name" value="Epimerase"/>
    <property type="match status" value="1"/>
</dbReference>
<name>A0A1C7MMZ3_GRIFR</name>
<organism evidence="4 5">
    <name type="scientific">Grifola frondosa</name>
    <name type="common">Maitake</name>
    <name type="synonym">Polyporus frondosus</name>
    <dbReference type="NCBI Taxonomy" id="5627"/>
    <lineage>
        <taxon>Eukaryota</taxon>
        <taxon>Fungi</taxon>
        <taxon>Dikarya</taxon>
        <taxon>Basidiomycota</taxon>
        <taxon>Agaricomycotina</taxon>
        <taxon>Agaricomycetes</taxon>
        <taxon>Polyporales</taxon>
        <taxon>Grifolaceae</taxon>
        <taxon>Grifola</taxon>
    </lineage>
</organism>
<comment type="similarity">
    <text evidence="2">Belongs to the NAD(P)-dependent epimerase/dehydratase family. Dihydroflavonol-4-reductase subfamily.</text>
</comment>
<dbReference type="GO" id="GO:0016616">
    <property type="term" value="F:oxidoreductase activity, acting on the CH-OH group of donors, NAD or NADP as acceptor"/>
    <property type="evidence" value="ECO:0007669"/>
    <property type="project" value="TreeGrafter"/>
</dbReference>
<keyword evidence="1" id="KW-0560">Oxidoreductase</keyword>
<evidence type="ECO:0000256" key="1">
    <source>
        <dbReference type="ARBA" id="ARBA00023002"/>
    </source>
</evidence>
<dbReference type="Gene3D" id="3.40.50.720">
    <property type="entry name" value="NAD(P)-binding Rossmann-like Domain"/>
    <property type="match status" value="1"/>
</dbReference>
<evidence type="ECO:0000313" key="5">
    <source>
        <dbReference type="Proteomes" id="UP000092993"/>
    </source>
</evidence>
<proteinExistence type="inferred from homology"/>
<dbReference type="STRING" id="5627.A0A1C7MMZ3"/>
<dbReference type="PANTHER" id="PTHR10366:SF564">
    <property type="entry name" value="STEROL-4-ALPHA-CARBOXYLATE 3-DEHYDROGENASE, DECARBOXYLATING"/>
    <property type="match status" value="1"/>
</dbReference>
<dbReference type="EMBL" id="LUGG01000002">
    <property type="protein sequence ID" value="OBZ78027.1"/>
    <property type="molecule type" value="Genomic_DNA"/>
</dbReference>
<dbReference type="PANTHER" id="PTHR10366">
    <property type="entry name" value="NAD DEPENDENT EPIMERASE/DEHYDRATASE"/>
    <property type="match status" value="1"/>
</dbReference>
<accession>A0A1C7MMZ3</accession>
<gene>
    <name evidence="4" type="primary">GRE2</name>
    <name evidence="4" type="ORF">A0H81_02097</name>
</gene>
<evidence type="ECO:0000256" key="2">
    <source>
        <dbReference type="ARBA" id="ARBA00023445"/>
    </source>
</evidence>
<dbReference type="CDD" id="cd05227">
    <property type="entry name" value="AR_SDR_e"/>
    <property type="match status" value="1"/>
</dbReference>
<evidence type="ECO:0000313" key="4">
    <source>
        <dbReference type="EMBL" id="OBZ78027.1"/>
    </source>
</evidence>
<dbReference type="InterPro" id="IPR050425">
    <property type="entry name" value="NAD(P)_dehydrat-like"/>
</dbReference>
<reference evidence="4 5" key="1">
    <citation type="submission" date="2016-03" db="EMBL/GenBank/DDBJ databases">
        <title>Whole genome sequencing of Grifola frondosa 9006-11.</title>
        <authorList>
            <person name="Min B."/>
            <person name="Park H."/>
            <person name="Kim J.-G."/>
            <person name="Cho H."/>
            <person name="Oh Y.-L."/>
            <person name="Kong W.-S."/>
            <person name="Choi I.-G."/>
        </authorList>
    </citation>
    <scope>NUCLEOTIDE SEQUENCE [LARGE SCALE GENOMIC DNA]</scope>
    <source>
        <strain evidence="4 5">9006-11</strain>
    </source>
</reference>
<comment type="caution">
    <text evidence="4">The sequence shown here is derived from an EMBL/GenBank/DDBJ whole genome shotgun (WGS) entry which is preliminary data.</text>
</comment>
<dbReference type="SUPFAM" id="SSF51735">
    <property type="entry name" value="NAD(P)-binding Rossmann-fold domains"/>
    <property type="match status" value="1"/>
</dbReference>
<feature type="domain" description="NAD-dependent epimerase/dehydratase" evidence="3">
    <location>
        <begin position="9"/>
        <end position="267"/>
    </location>
</feature>
<protein>
    <submittedName>
        <fullName evidence="4">NADPH-dependent methylglyoxal reductase GRE2</fullName>
    </submittedName>
</protein>
<dbReference type="InterPro" id="IPR001509">
    <property type="entry name" value="Epimerase_deHydtase"/>
</dbReference>